<sequence>LWIVVEDGDFCEEDVLDDGDTLLVRNGDGVLTTLLLDFVVVLGMLLVPSAAGLPKSLACGDDVHPASNDAENR</sequence>
<protein>
    <submittedName>
        <fullName evidence="2">Ubiquitin-like domain-containing protein</fullName>
    </submittedName>
</protein>
<keyword evidence="1" id="KW-1133">Transmembrane helix</keyword>
<dbReference type="WBParaSite" id="ASIM_0001900101-mRNA-1">
    <property type="protein sequence ID" value="ASIM_0001900101-mRNA-1"/>
    <property type="gene ID" value="ASIM_0001900101"/>
</dbReference>
<feature type="transmembrane region" description="Helical" evidence="1">
    <location>
        <begin position="29"/>
        <end position="47"/>
    </location>
</feature>
<keyword evidence="1" id="KW-0472">Membrane</keyword>
<evidence type="ECO:0000256" key="1">
    <source>
        <dbReference type="SAM" id="Phobius"/>
    </source>
</evidence>
<evidence type="ECO:0000313" key="2">
    <source>
        <dbReference type="WBParaSite" id="ASIM_0001900101-mRNA-1"/>
    </source>
</evidence>
<proteinExistence type="predicted"/>
<accession>A0A0M3KDE8</accession>
<name>A0A0M3KDE8_ANISI</name>
<dbReference type="AlphaFoldDB" id="A0A0M3KDE8"/>
<reference evidence="2" key="1">
    <citation type="submission" date="2017-02" db="UniProtKB">
        <authorList>
            <consortium name="WormBaseParasite"/>
        </authorList>
    </citation>
    <scope>IDENTIFICATION</scope>
</reference>
<organism evidence="2">
    <name type="scientific">Anisakis simplex</name>
    <name type="common">Herring worm</name>
    <dbReference type="NCBI Taxonomy" id="6269"/>
    <lineage>
        <taxon>Eukaryota</taxon>
        <taxon>Metazoa</taxon>
        <taxon>Ecdysozoa</taxon>
        <taxon>Nematoda</taxon>
        <taxon>Chromadorea</taxon>
        <taxon>Rhabditida</taxon>
        <taxon>Spirurina</taxon>
        <taxon>Ascaridomorpha</taxon>
        <taxon>Ascaridoidea</taxon>
        <taxon>Anisakidae</taxon>
        <taxon>Anisakis</taxon>
        <taxon>Anisakis simplex complex</taxon>
    </lineage>
</organism>
<keyword evidence="1" id="KW-0812">Transmembrane</keyword>